<dbReference type="InterPro" id="IPR013656">
    <property type="entry name" value="PAS_4"/>
</dbReference>
<dbReference type="InterPro" id="IPR000014">
    <property type="entry name" value="PAS"/>
</dbReference>
<feature type="domain" description="Response regulatory" evidence="10">
    <location>
        <begin position="854"/>
        <end position="971"/>
    </location>
</feature>
<dbReference type="PROSITE" id="PS50109">
    <property type="entry name" value="HIS_KIN"/>
    <property type="match status" value="1"/>
</dbReference>
<dbReference type="InterPro" id="IPR035965">
    <property type="entry name" value="PAS-like_dom_sf"/>
</dbReference>
<feature type="domain" description="PAS" evidence="11">
    <location>
        <begin position="349"/>
        <end position="423"/>
    </location>
</feature>
<dbReference type="InterPro" id="IPR004358">
    <property type="entry name" value="Sig_transdc_His_kin-like_C"/>
</dbReference>
<feature type="modified residue" description="4-aspartylphosphate" evidence="6">
    <location>
        <position position="906"/>
    </location>
</feature>
<name>A0ABW5CAB7_9PROT</name>
<evidence type="ECO:0000259" key="10">
    <source>
        <dbReference type="PROSITE" id="PS50110"/>
    </source>
</evidence>
<dbReference type="Pfam" id="PF13426">
    <property type="entry name" value="PAS_9"/>
    <property type="match status" value="1"/>
</dbReference>
<evidence type="ECO:0000259" key="12">
    <source>
        <dbReference type="PROSITE" id="PS50113"/>
    </source>
</evidence>
<dbReference type="SMART" id="SM00448">
    <property type="entry name" value="REC"/>
    <property type="match status" value="1"/>
</dbReference>
<dbReference type="Pfam" id="PF02518">
    <property type="entry name" value="HATPase_c"/>
    <property type="match status" value="1"/>
</dbReference>
<gene>
    <name evidence="13" type="ORF">ACFSNB_10360</name>
</gene>
<dbReference type="SMART" id="SM00388">
    <property type="entry name" value="HisKA"/>
    <property type="match status" value="1"/>
</dbReference>
<organism evidence="13 14">
    <name type="scientific">Phaeospirillum tilakii</name>
    <dbReference type="NCBI Taxonomy" id="741673"/>
    <lineage>
        <taxon>Bacteria</taxon>
        <taxon>Pseudomonadati</taxon>
        <taxon>Pseudomonadota</taxon>
        <taxon>Alphaproteobacteria</taxon>
        <taxon>Rhodospirillales</taxon>
        <taxon>Rhodospirillaceae</taxon>
        <taxon>Phaeospirillum</taxon>
    </lineage>
</organism>
<dbReference type="Pfam" id="PF08448">
    <property type="entry name" value="PAS_4"/>
    <property type="match status" value="1"/>
</dbReference>
<dbReference type="InterPro" id="IPR001789">
    <property type="entry name" value="Sig_transdc_resp-reg_receiver"/>
</dbReference>
<evidence type="ECO:0000256" key="4">
    <source>
        <dbReference type="ARBA" id="ARBA00022679"/>
    </source>
</evidence>
<feature type="domain" description="Histidine kinase" evidence="9">
    <location>
        <begin position="513"/>
        <end position="730"/>
    </location>
</feature>
<dbReference type="InterPro" id="IPR000700">
    <property type="entry name" value="PAS-assoc_C"/>
</dbReference>
<dbReference type="Pfam" id="PF00072">
    <property type="entry name" value="Response_reg"/>
    <property type="match status" value="1"/>
</dbReference>
<comment type="caution">
    <text evidence="13">The sequence shown here is derived from an EMBL/GenBank/DDBJ whole genome shotgun (WGS) entry which is preliminary data.</text>
</comment>
<keyword evidence="8" id="KW-0472">Membrane</keyword>
<dbReference type="Gene3D" id="1.10.287.130">
    <property type="match status" value="1"/>
</dbReference>
<evidence type="ECO:0000259" key="11">
    <source>
        <dbReference type="PROSITE" id="PS50112"/>
    </source>
</evidence>
<dbReference type="SMART" id="SM00387">
    <property type="entry name" value="HATPase_c"/>
    <property type="match status" value="1"/>
</dbReference>
<dbReference type="InterPro" id="IPR001610">
    <property type="entry name" value="PAC"/>
</dbReference>
<dbReference type="SMART" id="SM00086">
    <property type="entry name" value="PAC"/>
    <property type="match status" value="2"/>
</dbReference>
<dbReference type="SUPFAM" id="SSF55874">
    <property type="entry name" value="ATPase domain of HSP90 chaperone/DNA topoisomerase II/histidine kinase"/>
    <property type="match status" value="1"/>
</dbReference>
<accession>A0ABW5CAB7</accession>
<dbReference type="CDD" id="cd00130">
    <property type="entry name" value="PAS"/>
    <property type="match status" value="1"/>
</dbReference>
<dbReference type="InterPro" id="IPR036097">
    <property type="entry name" value="HisK_dim/P_sf"/>
</dbReference>
<keyword evidence="3 6" id="KW-0597">Phosphoprotein</keyword>
<evidence type="ECO:0000256" key="5">
    <source>
        <dbReference type="ARBA" id="ARBA00022777"/>
    </source>
</evidence>
<evidence type="ECO:0000256" key="2">
    <source>
        <dbReference type="ARBA" id="ARBA00012438"/>
    </source>
</evidence>
<evidence type="ECO:0000259" key="9">
    <source>
        <dbReference type="PROSITE" id="PS50109"/>
    </source>
</evidence>
<keyword evidence="8" id="KW-0812">Transmembrane</keyword>
<dbReference type="InterPro" id="IPR005467">
    <property type="entry name" value="His_kinase_dom"/>
</dbReference>
<dbReference type="InterPro" id="IPR003661">
    <property type="entry name" value="HisK_dim/P_dom"/>
</dbReference>
<protein>
    <recommendedName>
        <fullName evidence="2">histidine kinase</fullName>
        <ecNumber evidence="2">2.7.13.3</ecNumber>
    </recommendedName>
</protein>
<dbReference type="PROSITE" id="PS50113">
    <property type="entry name" value="PAC"/>
    <property type="match status" value="1"/>
</dbReference>
<dbReference type="NCBIfam" id="TIGR00229">
    <property type="entry name" value="sensory_box"/>
    <property type="match status" value="2"/>
</dbReference>
<dbReference type="EC" id="2.7.13.3" evidence="2"/>
<dbReference type="SUPFAM" id="SSF47384">
    <property type="entry name" value="Homodimeric domain of signal transducing histidine kinase"/>
    <property type="match status" value="1"/>
</dbReference>
<dbReference type="RefSeq" id="WP_377316200.1">
    <property type="nucleotide sequence ID" value="NZ_JBHUIY010000018.1"/>
</dbReference>
<dbReference type="PANTHER" id="PTHR43047">
    <property type="entry name" value="TWO-COMPONENT HISTIDINE PROTEIN KINASE"/>
    <property type="match status" value="1"/>
</dbReference>
<dbReference type="InterPro" id="IPR003594">
    <property type="entry name" value="HATPase_dom"/>
</dbReference>
<evidence type="ECO:0000256" key="1">
    <source>
        <dbReference type="ARBA" id="ARBA00000085"/>
    </source>
</evidence>
<feature type="transmembrane region" description="Helical" evidence="8">
    <location>
        <begin position="178"/>
        <end position="201"/>
    </location>
</feature>
<evidence type="ECO:0000256" key="7">
    <source>
        <dbReference type="SAM" id="Coils"/>
    </source>
</evidence>
<keyword evidence="4" id="KW-0808">Transferase</keyword>
<sequence length="979" mass="105795">MSLPSDPLPAPAPRPPAPTLLGRWILLAVLLGAVVVGLLSWLHFEQRASLQQAARRLGELRQARLDLSRGFLQASLDDGHGATPFSREAGLALLMQAVGSFERAVDPAPGGAADAEGFRRSLGEFQRQLETWRHLPPGDTRSAVALRVAFADLERRTGRVDAEGQRDIEVLGATADRVFAWSLAGSLLALGLIIAIVLMLARRTSQAFTERVRLDASRQASEHRFRRLFEAAPVALGFVAADGTFLLRNHRFLQTFGYGPDEIPTLDEWWRRAYPDPAYRGEIMEAWNTAMAAAARTGGDIEPMECRVTCRDGRVRTMLHSAIALDTGHLGVFLDVTDRIEAENALRDSEARFRSIGACAQDGVVIINERDEIAFWNAASERIFGYRADEILGRRTCDLLVPARYRRLYRRGLASFRAAGEGNPLGRTIEFIGLRKDATPFPIELSLSAVRQNGQWIGIGLVRDISDRKRQAAELDRHRHRLEEIVRERTRELAQAKEQAEAATEAKSAFLANMSHEIRTPLNAILGLAQIGRREQAGRSGHELFNRIVEASHGLSQVIDDILDFSKVESGKMAVECIPLDLGAVIDGAVEMLAPRARGKGLRLTVREAAELPARCLGDPNRLRQVLVNLLGNAIKFTPSGGSVTLTAVTDGARLLLAVADSGIGIAPEMVERLFKPFEQADGSTTRRFGGTGLGLSICRDLVGLMGGRIAVSSVPGGGSTFTVTLPLVGAEPPPPWPAEEIALLGLPEDEADLIAGAAPRVRRGPAPATADSAALLVTDAAALVNPALRARIEARLAQGGQVAVLTDPGQPPPPLAGAIPLERPLRPRLLRRLLTEPPPAPPPAPGRRLAGLRVLGAEDNPVNRLVLEDMLSGEGARLSCFENGRLALDALRETGAGGFDLVLTDVQMPEMDGYDLARAVGRVAPTLPVIGLTAHAMDEERRRCAAAGMVERVVKPVMVDDLVAAILRHLPPRPPRPS</sequence>
<dbReference type="Gene3D" id="3.30.565.10">
    <property type="entry name" value="Histidine kinase-like ATPase, C-terminal domain"/>
    <property type="match status" value="1"/>
</dbReference>
<dbReference type="Proteomes" id="UP001597296">
    <property type="component" value="Unassembled WGS sequence"/>
</dbReference>
<dbReference type="Pfam" id="PF00512">
    <property type="entry name" value="HisKA"/>
    <property type="match status" value="1"/>
</dbReference>
<evidence type="ECO:0000256" key="8">
    <source>
        <dbReference type="SAM" id="Phobius"/>
    </source>
</evidence>
<dbReference type="InterPro" id="IPR011006">
    <property type="entry name" value="CheY-like_superfamily"/>
</dbReference>
<dbReference type="CDD" id="cd17546">
    <property type="entry name" value="REC_hyHK_CKI1_RcsC-like"/>
    <property type="match status" value="1"/>
</dbReference>
<dbReference type="PRINTS" id="PR00344">
    <property type="entry name" value="BCTRLSENSOR"/>
</dbReference>
<evidence type="ECO:0000256" key="6">
    <source>
        <dbReference type="PROSITE-ProRule" id="PRU00169"/>
    </source>
</evidence>
<comment type="catalytic activity">
    <reaction evidence="1">
        <text>ATP + protein L-histidine = ADP + protein N-phospho-L-histidine.</text>
        <dbReference type="EC" id="2.7.13.3"/>
    </reaction>
</comment>
<dbReference type="Gene3D" id="3.40.50.2300">
    <property type="match status" value="1"/>
</dbReference>
<keyword evidence="5" id="KW-0418">Kinase</keyword>
<dbReference type="SUPFAM" id="SSF52172">
    <property type="entry name" value="CheY-like"/>
    <property type="match status" value="1"/>
</dbReference>
<dbReference type="PANTHER" id="PTHR43047:SF64">
    <property type="entry name" value="HISTIDINE KINASE CONTAINING CHEY-HOMOLOGOUS RECEIVER DOMAIN AND PAS DOMAIN-RELATED"/>
    <property type="match status" value="1"/>
</dbReference>
<dbReference type="SUPFAM" id="SSF55785">
    <property type="entry name" value="PYP-like sensor domain (PAS domain)"/>
    <property type="match status" value="2"/>
</dbReference>
<feature type="domain" description="PAS" evidence="11">
    <location>
        <begin position="221"/>
        <end position="263"/>
    </location>
</feature>
<feature type="domain" description="PAC" evidence="12">
    <location>
        <begin position="427"/>
        <end position="477"/>
    </location>
</feature>
<dbReference type="PROSITE" id="PS50110">
    <property type="entry name" value="RESPONSE_REGULATORY"/>
    <property type="match status" value="1"/>
</dbReference>
<keyword evidence="13" id="KW-0067">ATP-binding</keyword>
<dbReference type="SMART" id="SM00091">
    <property type="entry name" value="PAS"/>
    <property type="match status" value="2"/>
</dbReference>
<dbReference type="PROSITE" id="PS50112">
    <property type="entry name" value="PAS"/>
    <property type="match status" value="2"/>
</dbReference>
<evidence type="ECO:0000313" key="14">
    <source>
        <dbReference type="Proteomes" id="UP001597296"/>
    </source>
</evidence>
<dbReference type="CDD" id="cd16922">
    <property type="entry name" value="HATPase_EvgS-ArcB-TorS-like"/>
    <property type="match status" value="1"/>
</dbReference>
<keyword evidence="13" id="KW-0547">Nucleotide-binding</keyword>
<dbReference type="GO" id="GO:0005524">
    <property type="term" value="F:ATP binding"/>
    <property type="evidence" value="ECO:0007669"/>
    <property type="project" value="UniProtKB-KW"/>
</dbReference>
<dbReference type="CDD" id="cd00082">
    <property type="entry name" value="HisKA"/>
    <property type="match status" value="1"/>
</dbReference>
<feature type="coiled-coil region" evidence="7">
    <location>
        <begin position="468"/>
        <end position="513"/>
    </location>
</feature>
<dbReference type="InterPro" id="IPR036890">
    <property type="entry name" value="HATPase_C_sf"/>
</dbReference>
<evidence type="ECO:0000256" key="3">
    <source>
        <dbReference type="ARBA" id="ARBA00022553"/>
    </source>
</evidence>
<keyword evidence="8" id="KW-1133">Transmembrane helix</keyword>
<dbReference type="Gene3D" id="3.30.450.20">
    <property type="entry name" value="PAS domain"/>
    <property type="match status" value="2"/>
</dbReference>
<keyword evidence="14" id="KW-1185">Reference proteome</keyword>
<keyword evidence="7" id="KW-0175">Coiled coil</keyword>
<dbReference type="EMBL" id="JBHUIY010000018">
    <property type="protein sequence ID" value="MFD2234209.1"/>
    <property type="molecule type" value="Genomic_DNA"/>
</dbReference>
<evidence type="ECO:0000313" key="13">
    <source>
        <dbReference type="EMBL" id="MFD2234209.1"/>
    </source>
</evidence>
<proteinExistence type="predicted"/>
<feature type="transmembrane region" description="Helical" evidence="8">
    <location>
        <begin position="20"/>
        <end position="42"/>
    </location>
</feature>
<reference evidence="14" key="1">
    <citation type="journal article" date="2019" name="Int. J. Syst. Evol. Microbiol.">
        <title>The Global Catalogue of Microorganisms (GCM) 10K type strain sequencing project: providing services to taxonomists for standard genome sequencing and annotation.</title>
        <authorList>
            <consortium name="The Broad Institute Genomics Platform"/>
            <consortium name="The Broad Institute Genome Sequencing Center for Infectious Disease"/>
            <person name="Wu L."/>
            <person name="Ma J."/>
        </authorList>
    </citation>
    <scope>NUCLEOTIDE SEQUENCE [LARGE SCALE GENOMIC DNA]</scope>
    <source>
        <strain evidence="14">KCTC 15012</strain>
    </source>
</reference>